<proteinExistence type="predicted"/>
<comment type="caution">
    <text evidence="1">The sequence shown here is derived from an EMBL/GenBank/DDBJ whole genome shotgun (WGS) entry which is preliminary data.</text>
</comment>
<dbReference type="GO" id="GO:0030246">
    <property type="term" value="F:carbohydrate binding"/>
    <property type="evidence" value="ECO:0007669"/>
    <property type="project" value="InterPro"/>
</dbReference>
<dbReference type="EMBL" id="BLIV01000001">
    <property type="protein sequence ID" value="GFE48369.1"/>
    <property type="molecule type" value="Genomic_DNA"/>
</dbReference>
<gene>
    <name evidence="1" type="ORF">So717_01220</name>
</gene>
<dbReference type="AlphaFoldDB" id="A0A640VJX1"/>
<dbReference type="InterPro" id="IPR008183">
    <property type="entry name" value="Aldose_1/G6P_1-epimerase"/>
</dbReference>
<dbReference type="RefSeq" id="WP_159974284.1">
    <property type="nucleotide sequence ID" value="NZ_BLIV01000001.1"/>
</dbReference>
<protein>
    <submittedName>
        <fullName evidence="1">Aldose 1-epimerase</fullName>
    </submittedName>
</protein>
<dbReference type="Gene3D" id="2.70.98.10">
    <property type="match status" value="1"/>
</dbReference>
<organism evidence="1 2">
    <name type="scientific">Roseobacter cerasinus</name>
    <dbReference type="NCBI Taxonomy" id="2602289"/>
    <lineage>
        <taxon>Bacteria</taxon>
        <taxon>Pseudomonadati</taxon>
        <taxon>Pseudomonadota</taxon>
        <taxon>Alphaproteobacteria</taxon>
        <taxon>Rhodobacterales</taxon>
        <taxon>Roseobacteraceae</taxon>
        <taxon>Roseobacter</taxon>
    </lineage>
</organism>
<reference evidence="1 2" key="1">
    <citation type="submission" date="2019-12" db="EMBL/GenBank/DDBJ databases">
        <title>Roseobacter cerasinus sp. nov., isolated from seawater around aquaculture.</title>
        <authorList>
            <person name="Muramatsu S."/>
            <person name="Takabe Y."/>
            <person name="Mori K."/>
            <person name="Takaichi S."/>
            <person name="Hanada S."/>
        </authorList>
    </citation>
    <scope>NUCLEOTIDE SEQUENCE [LARGE SCALE GENOMIC DNA]</scope>
    <source>
        <strain evidence="1 2">AI77</strain>
    </source>
</reference>
<dbReference type="InterPro" id="IPR014718">
    <property type="entry name" value="GH-type_carb-bd"/>
</dbReference>
<dbReference type="SUPFAM" id="SSF74650">
    <property type="entry name" value="Galactose mutarotase-like"/>
    <property type="match status" value="1"/>
</dbReference>
<dbReference type="InterPro" id="IPR011013">
    <property type="entry name" value="Gal_mutarotase_sf_dom"/>
</dbReference>
<name>A0A640VJX1_9RHOB</name>
<evidence type="ECO:0000313" key="2">
    <source>
        <dbReference type="Proteomes" id="UP000436522"/>
    </source>
</evidence>
<dbReference type="Pfam" id="PF01263">
    <property type="entry name" value="Aldose_epim"/>
    <property type="match status" value="1"/>
</dbReference>
<accession>A0A640VJX1</accession>
<sequence>MVRLRSGAARLELAPAFGGGIARLDVDGRPVLRPWQGDADNPFSLASNILVPFSNRISQGGFEWGASRYALEPNLPGEACPIHGDGFQRRWMSEHSDTTARMTLPDGSIGPWRYKAVQDFSLTDTHLTIQLRVTNTGADALPFGCGFHPWFPRDGATRLRFEAETVWMEDMSYLPTEERDLSDAPEWSFRKARPLPTTWINNGYTGWKGRAVIEQGERAVSCTVSASEDLTTALVFSPDAQSDFFCFEPVSHPVDAFHLPGMPGLQTLENGEALHASMTVDWTAA</sequence>
<keyword evidence="2" id="KW-1185">Reference proteome</keyword>
<dbReference type="OrthoDB" id="9796517at2"/>
<evidence type="ECO:0000313" key="1">
    <source>
        <dbReference type="EMBL" id="GFE48369.1"/>
    </source>
</evidence>
<dbReference type="GO" id="GO:0016853">
    <property type="term" value="F:isomerase activity"/>
    <property type="evidence" value="ECO:0007669"/>
    <property type="project" value="InterPro"/>
</dbReference>
<dbReference type="Proteomes" id="UP000436522">
    <property type="component" value="Unassembled WGS sequence"/>
</dbReference>
<dbReference type="GO" id="GO:0005975">
    <property type="term" value="P:carbohydrate metabolic process"/>
    <property type="evidence" value="ECO:0007669"/>
    <property type="project" value="InterPro"/>
</dbReference>
<dbReference type="CDD" id="cd09021">
    <property type="entry name" value="Aldose_epim_Ec_YphB"/>
    <property type="match status" value="1"/>
</dbReference>